<dbReference type="EMBL" id="RKST01000033">
    <property type="protein sequence ID" value="RUM95668.1"/>
    <property type="molecule type" value="Genomic_DNA"/>
</dbReference>
<gene>
    <name evidence="1" type="ORF">EET67_21725</name>
</gene>
<dbReference type="OrthoDB" id="9767827at2"/>
<dbReference type="InterPro" id="IPR002808">
    <property type="entry name" value="AdoCbi_amidolase"/>
</dbReference>
<dbReference type="Proteomes" id="UP000281647">
    <property type="component" value="Unassembled WGS sequence"/>
</dbReference>
<organism evidence="1 2">
    <name type="scientific">Borborobacter arsenicus</name>
    <dbReference type="NCBI Taxonomy" id="1851146"/>
    <lineage>
        <taxon>Bacteria</taxon>
        <taxon>Pseudomonadati</taxon>
        <taxon>Pseudomonadota</taxon>
        <taxon>Alphaproteobacteria</taxon>
        <taxon>Hyphomicrobiales</taxon>
        <taxon>Phyllobacteriaceae</taxon>
        <taxon>Borborobacter</taxon>
    </lineage>
</organism>
<evidence type="ECO:0000313" key="1">
    <source>
        <dbReference type="EMBL" id="RUM95668.1"/>
    </source>
</evidence>
<protein>
    <recommendedName>
        <fullName evidence="3">Adenosylcobinamide amidohydrolase</fullName>
    </recommendedName>
</protein>
<proteinExistence type="predicted"/>
<dbReference type="RefSeq" id="WP_128628446.1">
    <property type="nucleotide sequence ID" value="NZ_RKST01000033.1"/>
</dbReference>
<evidence type="ECO:0000313" key="2">
    <source>
        <dbReference type="Proteomes" id="UP000281647"/>
    </source>
</evidence>
<dbReference type="AlphaFoldDB" id="A0A432V0P4"/>
<dbReference type="PANTHER" id="PTHR35336">
    <property type="entry name" value="ADENOSYLCOBINAMIDE AMIDOHYDROLASE"/>
    <property type="match status" value="1"/>
</dbReference>
<reference evidence="1 2" key="1">
    <citation type="submission" date="2018-11" db="EMBL/GenBank/DDBJ databases">
        <title>Pseudaminobacter arsenicus sp. nov., an arsenic-resistant bacterium isolated from arsenic-rich aquifers.</title>
        <authorList>
            <person name="Mu Y."/>
        </authorList>
    </citation>
    <scope>NUCLEOTIDE SEQUENCE [LARGE SCALE GENOMIC DNA]</scope>
    <source>
        <strain evidence="1 2">CB3</strain>
    </source>
</reference>
<comment type="caution">
    <text evidence="1">The sequence shown here is derived from an EMBL/GenBank/DDBJ whole genome shotgun (WGS) entry which is preliminary data.</text>
</comment>
<dbReference type="Pfam" id="PF01955">
    <property type="entry name" value="CbiZ"/>
    <property type="match status" value="1"/>
</dbReference>
<name>A0A432V0P4_9HYPH</name>
<dbReference type="PANTHER" id="PTHR35336:SF5">
    <property type="entry name" value="ADENOSYLCOBINAMIDE AMIDOHYDROLASE"/>
    <property type="match status" value="1"/>
</dbReference>
<dbReference type="InterPro" id="IPR052209">
    <property type="entry name" value="CbiZ"/>
</dbReference>
<keyword evidence="2" id="KW-1185">Reference proteome</keyword>
<accession>A0A432V0P4</accession>
<evidence type="ECO:0008006" key="3">
    <source>
        <dbReference type="Google" id="ProtNLM"/>
    </source>
</evidence>
<sequence length="221" mass="23120">MIGFSISCRSPFLVVQFEQPQTMLSWSLTRPGFTVAASVAWLGVRDDDLSLDIDPIVFLKNRMEAAGLGEAIHLMTSRDVSHHHLTQASFGSATATCLATVGLGNAGRVGEHPAGGRAAGTINLLAHVDQPLTQAAMVEAVSIAAEARTTAIIDLDWLAQGKTATGTGTDCIVIAAPCEGAPRQFAGLHTDIGAAIGRAVHDAVWQGGEAWIREKVETALA</sequence>